<proteinExistence type="predicted"/>
<dbReference type="AlphaFoldDB" id="C6L985"/>
<accession>C6L985</accession>
<dbReference type="EMBL" id="ACCL02000001">
    <property type="protein sequence ID" value="EET62824.1"/>
    <property type="molecule type" value="Genomic_DNA"/>
</dbReference>
<protein>
    <submittedName>
        <fullName evidence="1">Uncharacterized protein</fullName>
    </submittedName>
</protein>
<organism evidence="1 2">
    <name type="scientific">Marvinbryantia formatexigens DSM 14469</name>
    <dbReference type="NCBI Taxonomy" id="478749"/>
    <lineage>
        <taxon>Bacteria</taxon>
        <taxon>Bacillati</taxon>
        <taxon>Bacillota</taxon>
        <taxon>Clostridia</taxon>
        <taxon>Lachnospirales</taxon>
        <taxon>Lachnospiraceae</taxon>
        <taxon>Marvinbryantia</taxon>
    </lineage>
</organism>
<evidence type="ECO:0000313" key="1">
    <source>
        <dbReference type="EMBL" id="EET62824.1"/>
    </source>
</evidence>
<name>C6L985_9FIRM</name>
<comment type="caution">
    <text evidence="1">The sequence shown here is derived from an EMBL/GenBank/DDBJ whole genome shotgun (WGS) entry which is preliminary data.</text>
</comment>
<dbReference type="Proteomes" id="UP000005561">
    <property type="component" value="Unassembled WGS sequence"/>
</dbReference>
<evidence type="ECO:0000313" key="2">
    <source>
        <dbReference type="Proteomes" id="UP000005561"/>
    </source>
</evidence>
<sequence>MQKEKRCDSLVCRRKLCRKKSDPGERLWEKILQEEHGDGIL</sequence>
<keyword evidence="2" id="KW-1185">Reference proteome</keyword>
<reference evidence="1" key="1">
    <citation type="submission" date="2009-07" db="EMBL/GenBank/DDBJ databases">
        <authorList>
            <person name="Weinstock G."/>
            <person name="Sodergren E."/>
            <person name="Clifton S."/>
            <person name="Fulton L."/>
            <person name="Fulton B."/>
            <person name="Courtney L."/>
            <person name="Fronick C."/>
            <person name="Harrison M."/>
            <person name="Strong C."/>
            <person name="Farmer C."/>
            <person name="Delahaunty K."/>
            <person name="Markovic C."/>
            <person name="Hall O."/>
            <person name="Minx P."/>
            <person name="Tomlinson C."/>
            <person name="Mitreva M."/>
            <person name="Nelson J."/>
            <person name="Hou S."/>
            <person name="Wollam A."/>
            <person name="Pepin K.H."/>
            <person name="Johnson M."/>
            <person name="Bhonagiri V."/>
            <person name="Nash W.E."/>
            <person name="Warren W."/>
            <person name="Chinwalla A."/>
            <person name="Mardis E.R."/>
            <person name="Wilson R.K."/>
        </authorList>
    </citation>
    <scope>NUCLEOTIDE SEQUENCE [LARGE SCALE GENOMIC DNA]</scope>
    <source>
        <strain evidence="1">DSM 14469</strain>
    </source>
</reference>
<gene>
    <name evidence="1" type="ORF">BRYFOR_05175</name>
</gene>